<dbReference type="PROSITE" id="PS50011">
    <property type="entry name" value="PROTEIN_KINASE_DOM"/>
    <property type="match status" value="1"/>
</dbReference>
<proteinExistence type="predicted"/>
<evidence type="ECO:0000259" key="5">
    <source>
        <dbReference type="PROSITE" id="PS50011"/>
    </source>
</evidence>
<dbReference type="PROSITE" id="PS00108">
    <property type="entry name" value="PROTEIN_KINASE_ST"/>
    <property type="match status" value="1"/>
</dbReference>
<dbReference type="Pfam" id="PF07714">
    <property type="entry name" value="PK_Tyr_Ser-Thr"/>
    <property type="match status" value="1"/>
</dbReference>
<dbReference type="PANTHER" id="PTHR44329">
    <property type="entry name" value="SERINE/THREONINE-PROTEIN KINASE TNNI3K-RELATED"/>
    <property type="match status" value="1"/>
</dbReference>
<evidence type="ECO:0000256" key="4">
    <source>
        <dbReference type="ARBA" id="ARBA00022840"/>
    </source>
</evidence>
<feature type="domain" description="Protein kinase" evidence="5">
    <location>
        <begin position="15"/>
        <end position="264"/>
    </location>
</feature>
<dbReference type="InterPro" id="IPR008271">
    <property type="entry name" value="Ser/Thr_kinase_AS"/>
</dbReference>
<dbReference type="Gene3D" id="1.10.510.10">
    <property type="entry name" value="Transferase(Phosphotransferase) domain 1"/>
    <property type="match status" value="1"/>
</dbReference>
<dbReference type="Proteomes" id="UP000566819">
    <property type="component" value="Unassembled WGS sequence"/>
</dbReference>
<keyword evidence="1" id="KW-0808">Transferase</keyword>
<dbReference type="GO" id="GO:0004674">
    <property type="term" value="F:protein serine/threonine kinase activity"/>
    <property type="evidence" value="ECO:0007669"/>
    <property type="project" value="TreeGrafter"/>
</dbReference>
<gene>
    <name evidence="6" type="ORF">G7Y89_g1464</name>
</gene>
<accession>A0A8H4RX09</accession>
<dbReference type="EMBL" id="JAAMPI010000057">
    <property type="protein sequence ID" value="KAF4636625.1"/>
    <property type="molecule type" value="Genomic_DNA"/>
</dbReference>
<evidence type="ECO:0000313" key="7">
    <source>
        <dbReference type="Proteomes" id="UP000566819"/>
    </source>
</evidence>
<dbReference type="InterPro" id="IPR001245">
    <property type="entry name" value="Ser-Thr/Tyr_kinase_cat_dom"/>
</dbReference>
<comment type="caution">
    <text evidence="6">The sequence shown here is derived from an EMBL/GenBank/DDBJ whole genome shotgun (WGS) entry which is preliminary data.</text>
</comment>
<evidence type="ECO:0000313" key="6">
    <source>
        <dbReference type="EMBL" id="KAF4636625.1"/>
    </source>
</evidence>
<dbReference type="PANTHER" id="PTHR44329:SF288">
    <property type="entry name" value="MITOGEN-ACTIVATED PROTEIN KINASE KINASE KINASE 20"/>
    <property type="match status" value="1"/>
</dbReference>
<dbReference type="GO" id="GO:0005524">
    <property type="term" value="F:ATP binding"/>
    <property type="evidence" value="ECO:0007669"/>
    <property type="project" value="UniProtKB-KW"/>
</dbReference>
<sequence length="514" mass="57735">MDANAFQAGDSKQANGCGDVISGGSTGLVYLLDSGYVRKTAYSDKTRKQSLRDIELEYRIYQRLPRHDRLLKMMGYSPESGLDLEYMPNGNLREFLQTEAVNSGLTQRLQWACDAAEALHLLHSHNVIHCDVKPENYLVDSKFRLRIIDFSGSSMDGSYFSALETVRFCLPRPWEAPSTIVTDLFALGSTIYEIMTGMQPYAQYKDEEVETFFRRGIFPPVDNIHCGELIKRCWHGELSNDRELFLTIFDRCDWRGSKSDQALIHIVSAFSLRAYREYPSSSQSGQSSLLLDEPVSFSFKSLPVQSEPRLRAAWRLFVRIKCLIRCPHLWMRSGGASLGHQASHTTAPVIVKVKPSFRGTDRVGFQKSGAFPMTEVEEPVKSFEDFAIDLTKRNEKETHRFQNDEPLRLSALVSKGNRSFIAAGANHYVATFDETTVLKFPVVPREEQMKYPAGGQRFRSSVRLGTIMADMTMVSIIAGTTMAATAIAGHNKHSMTSTAEGLQRLASISICLSI</sequence>
<dbReference type="OrthoDB" id="1668230at2759"/>
<dbReference type="SUPFAM" id="SSF56112">
    <property type="entry name" value="Protein kinase-like (PK-like)"/>
    <property type="match status" value="1"/>
</dbReference>
<dbReference type="SMART" id="SM00220">
    <property type="entry name" value="S_TKc"/>
    <property type="match status" value="1"/>
</dbReference>
<keyword evidence="2" id="KW-0547">Nucleotide-binding</keyword>
<dbReference type="InterPro" id="IPR051681">
    <property type="entry name" value="Ser/Thr_Kinases-Pseudokinases"/>
</dbReference>
<dbReference type="AlphaFoldDB" id="A0A8H4RX09"/>
<evidence type="ECO:0000256" key="1">
    <source>
        <dbReference type="ARBA" id="ARBA00022679"/>
    </source>
</evidence>
<name>A0A8H4RX09_9HELO</name>
<organism evidence="6 7">
    <name type="scientific">Cudoniella acicularis</name>
    <dbReference type="NCBI Taxonomy" id="354080"/>
    <lineage>
        <taxon>Eukaryota</taxon>
        <taxon>Fungi</taxon>
        <taxon>Dikarya</taxon>
        <taxon>Ascomycota</taxon>
        <taxon>Pezizomycotina</taxon>
        <taxon>Leotiomycetes</taxon>
        <taxon>Helotiales</taxon>
        <taxon>Tricladiaceae</taxon>
        <taxon>Cudoniella</taxon>
    </lineage>
</organism>
<dbReference type="InterPro" id="IPR011009">
    <property type="entry name" value="Kinase-like_dom_sf"/>
</dbReference>
<dbReference type="InterPro" id="IPR000719">
    <property type="entry name" value="Prot_kinase_dom"/>
</dbReference>
<keyword evidence="7" id="KW-1185">Reference proteome</keyword>
<keyword evidence="3" id="KW-0418">Kinase</keyword>
<evidence type="ECO:0000256" key="3">
    <source>
        <dbReference type="ARBA" id="ARBA00022777"/>
    </source>
</evidence>
<evidence type="ECO:0000256" key="2">
    <source>
        <dbReference type="ARBA" id="ARBA00022741"/>
    </source>
</evidence>
<protein>
    <recommendedName>
        <fullName evidence="5">Protein kinase domain-containing protein</fullName>
    </recommendedName>
</protein>
<keyword evidence="4" id="KW-0067">ATP-binding</keyword>
<reference evidence="6 7" key="1">
    <citation type="submission" date="2020-03" db="EMBL/GenBank/DDBJ databases">
        <title>Draft Genome Sequence of Cudoniella acicularis.</title>
        <authorList>
            <person name="Buettner E."/>
            <person name="Kellner H."/>
        </authorList>
    </citation>
    <scope>NUCLEOTIDE SEQUENCE [LARGE SCALE GENOMIC DNA]</scope>
    <source>
        <strain evidence="6 7">DSM 108380</strain>
    </source>
</reference>